<evidence type="ECO:0000313" key="4">
    <source>
        <dbReference type="Proteomes" id="UP001176960"/>
    </source>
</evidence>
<dbReference type="PIRSF" id="PIRSF029557">
    <property type="entry name" value="UCP029557"/>
    <property type="match status" value="1"/>
</dbReference>
<reference evidence="3" key="1">
    <citation type="submission" date="2023-03" db="EMBL/GenBank/DDBJ databases">
        <authorList>
            <person name="Cleenwerck I."/>
        </authorList>
    </citation>
    <scope>NUCLEOTIDE SEQUENCE</scope>
    <source>
        <strain evidence="3">LMG 32879</strain>
    </source>
</reference>
<dbReference type="Proteomes" id="UP001176960">
    <property type="component" value="Unassembled WGS sequence"/>
</dbReference>
<organism evidence="3 4">
    <name type="scientific">Brytella acorum</name>
    <dbReference type="NCBI Taxonomy" id="2959299"/>
    <lineage>
        <taxon>Bacteria</taxon>
        <taxon>Pseudomonadati</taxon>
        <taxon>Pseudomonadota</taxon>
        <taxon>Alphaproteobacteria</taxon>
        <taxon>Acetobacterales</taxon>
        <taxon>Acetobacteraceae</taxon>
        <taxon>Brytella</taxon>
    </lineage>
</organism>
<comment type="caution">
    <text evidence="3">The sequence shown here is derived from an EMBL/GenBank/DDBJ whole genome shotgun (WGS) entry which is preliminary data.</text>
</comment>
<name>A0AA35Y376_9PROT</name>
<feature type="domain" description="DUF1285" evidence="2">
    <location>
        <begin position="56"/>
        <end position="159"/>
    </location>
</feature>
<dbReference type="Gene3D" id="2.30.270.10">
    <property type="entry name" value="duf1285 protein"/>
    <property type="match status" value="1"/>
</dbReference>
<dbReference type="AlphaFoldDB" id="A0AA35Y376"/>
<dbReference type="InterPro" id="IPR023361">
    <property type="entry name" value="DUF1285_beta_roll_sf"/>
</dbReference>
<dbReference type="InterPro" id="IPR048341">
    <property type="entry name" value="DUF1285_N"/>
</dbReference>
<dbReference type="Pfam" id="PF21028">
    <property type="entry name" value="DUF1285_C"/>
    <property type="match status" value="1"/>
</dbReference>
<dbReference type="Pfam" id="PF06938">
    <property type="entry name" value="DUF1285_N"/>
    <property type="match status" value="1"/>
</dbReference>
<dbReference type="InterPro" id="IPR010707">
    <property type="entry name" value="DUF1285"/>
</dbReference>
<feature type="domain" description="DUF1285" evidence="1">
    <location>
        <begin position="4"/>
        <end position="55"/>
    </location>
</feature>
<dbReference type="EMBL" id="CATKSH010000006">
    <property type="protein sequence ID" value="CAI9120556.1"/>
    <property type="molecule type" value="Genomic_DNA"/>
</dbReference>
<sequence>MPFLIQRDGTWLYQGSPIRRKPMVCLFSSMLKRDVEGTFWLETPAESGSIQVEDAPFLAVELDFRGSCGRHQTLCFRTNVDEVICAGPDHPLEVDWDRPCCEDHASIPYIVIRWGEGRFPLLARLARPVYYELAALAVPGHVEGRPCLGVWSQDCFFPLARQP</sequence>
<evidence type="ECO:0000259" key="1">
    <source>
        <dbReference type="Pfam" id="PF06938"/>
    </source>
</evidence>
<protein>
    <submittedName>
        <fullName evidence="3">DUF1285 domain-containing protein</fullName>
    </submittedName>
</protein>
<proteinExistence type="predicted"/>
<keyword evidence="4" id="KW-1185">Reference proteome</keyword>
<dbReference type="Gene3D" id="3.10.540.10">
    <property type="entry name" value="duf1285 like domain"/>
    <property type="match status" value="1"/>
</dbReference>
<evidence type="ECO:0000259" key="2">
    <source>
        <dbReference type="Pfam" id="PF21028"/>
    </source>
</evidence>
<accession>A0AA35Y376</accession>
<gene>
    <name evidence="3" type="ORF">LMG32879_001389</name>
</gene>
<dbReference type="InterPro" id="IPR048342">
    <property type="entry name" value="DUF1285_C"/>
</dbReference>
<evidence type="ECO:0000313" key="3">
    <source>
        <dbReference type="EMBL" id="CAI9120556.1"/>
    </source>
</evidence>